<evidence type="ECO:0000313" key="3">
    <source>
        <dbReference type="EMBL" id="KAA2370732.1"/>
    </source>
</evidence>
<reference evidence="3 4" key="1">
    <citation type="journal article" date="2019" name="Nat. Med.">
        <title>A library of human gut bacterial isolates paired with longitudinal multiomics data enables mechanistic microbiome research.</title>
        <authorList>
            <person name="Poyet M."/>
            <person name="Groussin M."/>
            <person name="Gibbons S.M."/>
            <person name="Avila-Pacheco J."/>
            <person name="Jiang X."/>
            <person name="Kearney S.M."/>
            <person name="Perrotta A.R."/>
            <person name="Berdy B."/>
            <person name="Zhao S."/>
            <person name="Lieberman T.D."/>
            <person name="Swanson P.K."/>
            <person name="Smith M."/>
            <person name="Roesemann S."/>
            <person name="Alexander J.E."/>
            <person name="Rich S.A."/>
            <person name="Livny J."/>
            <person name="Vlamakis H."/>
            <person name="Clish C."/>
            <person name="Bullock K."/>
            <person name="Deik A."/>
            <person name="Scott J."/>
            <person name="Pierce K.A."/>
            <person name="Xavier R.J."/>
            <person name="Alm E.J."/>
        </authorList>
    </citation>
    <scope>NUCLEOTIDE SEQUENCE [LARGE SCALE GENOMIC DNA]</scope>
    <source>
        <strain evidence="3 4">BIOML-A2</strain>
    </source>
</reference>
<dbReference type="RefSeq" id="WP_149887185.1">
    <property type="nucleotide sequence ID" value="NZ_VVXK01000006.1"/>
</dbReference>
<feature type="chain" id="PRO_5023148447" evidence="1">
    <location>
        <begin position="20"/>
        <end position="216"/>
    </location>
</feature>
<accession>A0A5B3GBZ6</accession>
<dbReference type="AlphaFoldDB" id="A0A5B3GBZ6"/>
<protein>
    <submittedName>
        <fullName evidence="3">PorT family protein</fullName>
    </submittedName>
</protein>
<evidence type="ECO:0000313" key="4">
    <source>
        <dbReference type="Proteomes" id="UP000323567"/>
    </source>
</evidence>
<proteinExistence type="predicted"/>
<feature type="signal peptide" evidence="1">
    <location>
        <begin position="1"/>
        <end position="19"/>
    </location>
</feature>
<dbReference type="EMBL" id="VVXK01000006">
    <property type="protein sequence ID" value="KAA2370732.1"/>
    <property type="molecule type" value="Genomic_DNA"/>
</dbReference>
<evidence type="ECO:0000259" key="2">
    <source>
        <dbReference type="Pfam" id="PF13568"/>
    </source>
</evidence>
<feature type="domain" description="Outer membrane protein beta-barrel" evidence="2">
    <location>
        <begin position="27"/>
        <end position="186"/>
    </location>
</feature>
<dbReference type="Pfam" id="PF13568">
    <property type="entry name" value="OMP_b-brl_2"/>
    <property type="match status" value="1"/>
</dbReference>
<comment type="caution">
    <text evidence="3">The sequence shown here is derived from an EMBL/GenBank/DDBJ whole genome shotgun (WGS) entry which is preliminary data.</text>
</comment>
<name>A0A5B3GBZ6_9BACT</name>
<gene>
    <name evidence="3" type="ORF">F2Y13_05760</name>
</gene>
<dbReference type="Proteomes" id="UP000323567">
    <property type="component" value="Unassembled WGS sequence"/>
</dbReference>
<sequence>MKRYAFILLVLLSAGAVRAQRYEKNILGVRAGVNVSTCAISIEDVRINTGSRAGFHFAVTDQILLHRSLPLYLETGIGFSSRGGRAAAEIYGDIYNMTMRPFYMQVPLLVNYHFHIRDLLTIQPFAGIYGGVGIRGAMKTEYGNEDMFSAPGFLSRMDFGVRAGAGFVIRRIYLGISYDIGCRDLFRGGEFFGYAFQPESAEIRNNCLTVNIGYNF</sequence>
<keyword evidence="1" id="KW-0732">Signal</keyword>
<dbReference type="InterPro" id="IPR025665">
    <property type="entry name" value="Beta-barrel_OMP_2"/>
</dbReference>
<evidence type="ECO:0000256" key="1">
    <source>
        <dbReference type="SAM" id="SignalP"/>
    </source>
</evidence>
<organism evidence="3 4">
    <name type="scientific">Alistipes shahii</name>
    <dbReference type="NCBI Taxonomy" id="328814"/>
    <lineage>
        <taxon>Bacteria</taxon>
        <taxon>Pseudomonadati</taxon>
        <taxon>Bacteroidota</taxon>
        <taxon>Bacteroidia</taxon>
        <taxon>Bacteroidales</taxon>
        <taxon>Rikenellaceae</taxon>
        <taxon>Alistipes</taxon>
    </lineage>
</organism>